<dbReference type="SMART" id="SM00241">
    <property type="entry name" value="ZP"/>
    <property type="match status" value="1"/>
</dbReference>
<dbReference type="InterPro" id="IPR000519">
    <property type="entry name" value="P_trefoil_dom"/>
</dbReference>
<evidence type="ECO:0000313" key="18">
    <source>
        <dbReference type="Proteomes" id="UP001474421"/>
    </source>
</evidence>
<dbReference type="InterPro" id="IPR044913">
    <property type="entry name" value="P_trefoil_dom_sf"/>
</dbReference>
<dbReference type="PANTHER" id="PTHR23343">
    <property type="entry name" value="ZONA PELLUCIDA SPERM-BINDING PROTEIN"/>
    <property type="match status" value="1"/>
</dbReference>
<dbReference type="PROSITE" id="PS51034">
    <property type="entry name" value="ZP_2"/>
    <property type="match status" value="1"/>
</dbReference>
<dbReference type="GO" id="GO:0035805">
    <property type="term" value="C:egg coat"/>
    <property type="evidence" value="ECO:0007669"/>
    <property type="project" value="UniProtKB-SubCell"/>
</dbReference>
<name>A0AAW1C6T6_CROAD</name>
<dbReference type="GO" id="GO:0060468">
    <property type="term" value="P:prevention of polyspermy"/>
    <property type="evidence" value="ECO:0007669"/>
    <property type="project" value="TreeGrafter"/>
</dbReference>
<evidence type="ECO:0000256" key="12">
    <source>
        <dbReference type="ARBA" id="ARBA00024183"/>
    </source>
</evidence>
<evidence type="ECO:0000256" key="4">
    <source>
        <dbReference type="ARBA" id="ARBA00022530"/>
    </source>
</evidence>
<dbReference type="GO" id="GO:0035804">
    <property type="term" value="F:structural constituent of egg coat"/>
    <property type="evidence" value="ECO:0007669"/>
    <property type="project" value="TreeGrafter"/>
</dbReference>
<evidence type="ECO:0000256" key="5">
    <source>
        <dbReference type="ARBA" id="ARBA00022685"/>
    </source>
</evidence>
<evidence type="ECO:0000256" key="1">
    <source>
        <dbReference type="ARBA" id="ARBA00004251"/>
    </source>
</evidence>
<keyword evidence="7 14" id="KW-1133">Transmembrane helix</keyword>
<keyword evidence="3" id="KW-0964">Secreted</keyword>
<dbReference type="GO" id="GO:0032190">
    <property type="term" value="F:acrosin binding"/>
    <property type="evidence" value="ECO:0007669"/>
    <property type="project" value="TreeGrafter"/>
</dbReference>
<comment type="caution">
    <text evidence="17">The sequence shown here is derived from an EMBL/GenBank/DDBJ whole genome shotgun (WGS) entry which is preliminary data.</text>
</comment>
<keyword evidence="5" id="KW-0165">Cleavage on pair of basic residues</keyword>
<evidence type="ECO:0000256" key="11">
    <source>
        <dbReference type="ARBA" id="ARBA00023279"/>
    </source>
</evidence>
<dbReference type="PROSITE" id="PS00682">
    <property type="entry name" value="ZP_1"/>
    <property type="match status" value="1"/>
</dbReference>
<evidence type="ECO:0000256" key="8">
    <source>
        <dbReference type="ARBA" id="ARBA00023136"/>
    </source>
</evidence>
<dbReference type="PRINTS" id="PR00023">
    <property type="entry name" value="ZPELLUCIDA"/>
</dbReference>
<protein>
    <submittedName>
        <fullName evidence="17">Zona pellucida sperm-binding protein 1</fullName>
    </submittedName>
</protein>
<dbReference type="SMART" id="SM00018">
    <property type="entry name" value="PD"/>
    <property type="match status" value="1"/>
</dbReference>
<evidence type="ECO:0000313" key="17">
    <source>
        <dbReference type="EMBL" id="KAK9410234.1"/>
    </source>
</evidence>
<dbReference type="Gene3D" id="2.60.40.4100">
    <property type="entry name" value="Zona pellucida, ZP-C domain"/>
    <property type="match status" value="1"/>
</dbReference>
<evidence type="ECO:0000256" key="7">
    <source>
        <dbReference type="ARBA" id="ARBA00022989"/>
    </source>
</evidence>
<keyword evidence="10" id="KW-0325">Glycoprotein</keyword>
<feature type="transmembrane region" description="Helical" evidence="14">
    <location>
        <begin position="383"/>
        <end position="404"/>
    </location>
</feature>
<evidence type="ECO:0000256" key="2">
    <source>
        <dbReference type="ARBA" id="ARBA00022475"/>
    </source>
</evidence>
<dbReference type="PROSITE" id="PS51448">
    <property type="entry name" value="P_TREFOIL_2"/>
    <property type="match status" value="1"/>
</dbReference>
<dbReference type="AlphaFoldDB" id="A0AAW1C6T6"/>
<keyword evidence="6 14" id="KW-0812">Transmembrane</keyword>
<dbReference type="GO" id="GO:0007339">
    <property type="term" value="P:binding of sperm to zona pellucida"/>
    <property type="evidence" value="ECO:0007669"/>
    <property type="project" value="TreeGrafter"/>
</dbReference>
<dbReference type="InterPro" id="IPR017977">
    <property type="entry name" value="ZP_dom_CS"/>
</dbReference>
<proteinExistence type="predicted"/>
<dbReference type="PANTHER" id="PTHR23343:SF41">
    <property type="entry name" value="ZONA PELLUCIDA SPERM-BINDING PROTEIN 1"/>
    <property type="match status" value="1"/>
</dbReference>
<dbReference type="InterPro" id="IPR042235">
    <property type="entry name" value="ZP-C_dom"/>
</dbReference>
<dbReference type="InterPro" id="IPR048290">
    <property type="entry name" value="ZP_chr"/>
</dbReference>
<keyword evidence="8 14" id="KW-0472">Membrane</keyword>
<dbReference type="Pfam" id="PF00088">
    <property type="entry name" value="Trefoil"/>
    <property type="match status" value="1"/>
</dbReference>
<comment type="subcellular location">
    <subcellularLocation>
        <location evidence="1">Cell membrane</location>
        <topology evidence="1">Single-pass type I membrane protein</topology>
    </subcellularLocation>
    <subcellularLocation>
        <location evidence="12">Zona pellucida</location>
    </subcellularLocation>
</comment>
<dbReference type="InterPro" id="IPR055355">
    <property type="entry name" value="ZP-C"/>
</dbReference>
<keyword evidence="11" id="KW-0278">Fertilization</keyword>
<dbReference type="EMBL" id="JAOTOJ010000001">
    <property type="protein sequence ID" value="KAK9410234.1"/>
    <property type="molecule type" value="Genomic_DNA"/>
</dbReference>
<comment type="caution">
    <text evidence="13">Lacks conserved residue(s) required for the propagation of feature annotation.</text>
</comment>
<evidence type="ECO:0000259" key="16">
    <source>
        <dbReference type="PROSITE" id="PS51448"/>
    </source>
</evidence>
<organism evidence="17 18">
    <name type="scientific">Crotalus adamanteus</name>
    <name type="common">Eastern diamondback rattlesnake</name>
    <dbReference type="NCBI Taxonomy" id="8729"/>
    <lineage>
        <taxon>Eukaryota</taxon>
        <taxon>Metazoa</taxon>
        <taxon>Chordata</taxon>
        <taxon>Craniata</taxon>
        <taxon>Vertebrata</taxon>
        <taxon>Euteleostomi</taxon>
        <taxon>Lepidosauria</taxon>
        <taxon>Squamata</taxon>
        <taxon>Bifurcata</taxon>
        <taxon>Unidentata</taxon>
        <taxon>Episquamata</taxon>
        <taxon>Toxicofera</taxon>
        <taxon>Serpentes</taxon>
        <taxon>Colubroidea</taxon>
        <taxon>Viperidae</taxon>
        <taxon>Crotalinae</taxon>
        <taxon>Crotalus</taxon>
    </lineage>
</organism>
<keyword evidence="18" id="KW-1185">Reference proteome</keyword>
<sequence length="421" mass="47355">MVMQSSVGRPLTQQQCQVSSGRIPCADVQGPTACHQTGCCYDAMDQATPCYYGNTVTVQCLRDGYFILVISRDMLDYPIILESVKLSYAQAGCGPVRKTESFLVFRFSLTQCGTTIQVTGDKLIYENQLVSGLDILRGPDGSITRDSTFMLHARCIYNATDFLPLQVEVFSPPSPAPIFQVGPLRLELRIATDSSYTSYYSDTQYPIVKILREPVHVEIRILQRLDPSLVLVLHECWATPSSNPLEQLQWPVLVDGCPFEGDNYRTQLVPMGPATSDLRFPNHYQRFIIYTFTFVDSAPQVVLDGWVYLFCSVSVCHPSDNDSCRVACQMPVASRGRRFLKEENETESLDLVSTYGAVIFQESIHEKQVKWESDVISSEDLTLVLLVVLPIIGIILFIAVLVLWKKKSMMTSSKFVQKIYK</sequence>
<dbReference type="InterPro" id="IPR001507">
    <property type="entry name" value="ZP_dom"/>
</dbReference>
<keyword evidence="2" id="KW-1003">Cell membrane</keyword>
<evidence type="ECO:0000259" key="15">
    <source>
        <dbReference type="PROSITE" id="PS51034"/>
    </source>
</evidence>
<dbReference type="GO" id="GO:0005886">
    <property type="term" value="C:plasma membrane"/>
    <property type="evidence" value="ECO:0007669"/>
    <property type="project" value="UniProtKB-SubCell"/>
</dbReference>
<evidence type="ECO:0000256" key="14">
    <source>
        <dbReference type="SAM" id="Phobius"/>
    </source>
</evidence>
<dbReference type="Proteomes" id="UP001474421">
    <property type="component" value="Unassembled WGS sequence"/>
</dbReference>
<evidence type="ECO:0000256" key="3">
    <source>
        <dbReference type="ARBA" id="ARBA00022525"/>
    </source>
</evidence>
<evidence type="ECO:0000256" key="6">
    <source>
        <dbReference type="ARBA" id="ARBA00022692"/>
    </source>
</evidence>
<keyword evidence="4" id="KW-0272">Extracellular matrix</keyword>
<dbReference type="Pfam" id="PF00100">
    <property type="entry name" value="Zona_pellucida"/>
    <property type="match status" value="1"/>
</dbReference>
<dbReference type="InterPro" id="IPR051148">
    <property type="entry name" value="Zona_Pellucida_Domain_gp"/>
</dbReference>
<dbReference type="Gene3D" id="2.60.40.3210">
    <property type="entry name" value="Zona pellucida, ZP-N domain"/>
    <property type="match status" value="1"/>
</dbReference>
<feature type="domain" description="P-type" evidence="16">
    <location>
        <begin position="14"/>
        <end position="54"/>
    </location>
</feature>
<evidence type="ECO:0000256" key="10">
    <source>
        <dbReference type="ARBA" id="ARBA00023180"/>
    </source>
</evidence>
<evidence type="ECO:0000256" key="13">
    <source>
        <dbReference type="PROSITE-ProRule" id="PRU00779"/>
    </source>
</evidence>
<evidence type="ECO:0000256" key="9">
    <source>
        <dbReference type="ARBA" id="ARBA00023157"/>
    </source>
</evidence>
<dbReference type="InterPro" id="IPR055356">
    <property type="entry name" value="ZP-N"/>
</dbReference>
<gene>
    <name evidence="17" type="ORF">NXF25_001409</name>
</gene>
<dbReference type="Pfam" id="PF23344">
    <property type="entry name" value="ZP-N"/>
    <property type="match status" value="1"/>
</dbReference>
<reference evidence="17 18" key="1">
    <citation type="journal article" date="2024" name="Proc. Natl. Acad. Sci. U.S.A.">
        <title>The genetic regulatory architecture and epigenomic basis for age-related changes in rattlesnake venom.</title>
        <authorList>
            <person name="Hogan M.P."/>
            <person name="Holding M.L."/>
            <person name="Nystrom G.S."/>
            <person name="Colston T.J."/>
            <person name="Bartlett D.A."/>
            <person name="Mason A.J."/>
            <person name="Ellsworth S.A."/>
            <person name="Rautsaw R.M."/>
            <person name="Lawrence K.C."/>
            <person name="Strickland J.L."/>
            <person name="He B."/>
            <person name="Fraser P."/>
            <person name="Margres M.J."/>
            <person name="Gilbert D.M."/>
            <person name="Gibbs H.L."/>
            <person name="Parkinson C.L."/>
            <person name="Rokyta D.R."/>
        </authorList>
    </citation>
    <scope>NUCLEOTIDE SEQUENCE [LARGE SCALE GENOMIC DNA]</scope>
    <source>
        <strain evidence="17">DRR0105</strain>
    </source>
</reference>
<keyword evidence="9" id="KW-1015">Disulfide bond</keyword>
<accession>A0AAW1C6T6</accession>
<dbReference type="SUPFAM" id="SSF57492">
    <property type="entry name" value="Trefoil"/>
    <property type="match status" value="1"/>
</dbReference>
<feature type="domain" description="ZP" evidence="15">
    <location>
        <begin position="59"/>
        <end position="335"/>
    </location>
</feature>